<dbReference type="WBParaSite" id="ECPE_0001441201-mRNA-1">
    <property type="protein sequence ID" value="ECPE_0001441201-mRNA-1"/>
    <property type="gene ID" value="ECPE_0001441201"/>
</dbReference>
<feature type="compositionally biased region" description="Low complexity" evidence="1">
    <location>
        <begin position="187"/>
        <end position="203"/>
    </location>
</feature>
<keyword evidence="3" id="KW-1185">Reference proteome</keyword>
<feature type="compositionally biased region" description="Polar residues" evidence="1">
    <location>
        <begin position="158"/>
        <end position="167"/>
    </location>
</feature>
<dbReference type="AlphaFoldDB" id="A0A183B587"/>
<protein>
    <submittedName>
        <fullName evidence="4">Eyes absent homolog</fullName>
    </submittedName>
</protein>
<gene>
    <name evidence="2" type="ORF">ECPE_LOCUS14372</name>
</gene>
<feature type="compositionally biased region" description="Low complexity" evidence="1">
    <location>
        <begin position="48"/>
        <end position="57"/>
    </location>
</feature>
<proteinExistence type="predicted"/>
<feature type="region of interest" description="Disordered" evidence="1">
    <location>
        <begin position="158"/>
        <end position="262"/>
    </location>
</feature>
<accession>A0A183B587</accession>
<name>A0A183B587_9TREM</name>
<dbReference type="Proteomes" id="UP000272942">
    <property type="component" value="Unassembled WGS sequence"/>
</dbReference>
<evidence type="ECO:0000313" key="4">
    <source>
        <dbReference type="WBParaSite" id="ECPE_0001441201-mRNA-1"/>
    </source>
</evidence>
<sequence>VSIGHGYSGATGTVSVSSSVDPLVTPITCSTTVRPGPTTDSCPRRSSRSPSFYSSPSNPYTQDIPTNYPDSGRNPRNLSQFNPNAYYNQYFSQYMRSNEFNSLQSILPHLDSPLAYSDHSLSNLGHPYDYPYASYAHYTSQPVGLPLVHEPYPNHPYTHQSMNSGPTHHSGYFPPAKLTRGASNMQTVSTNSLSPNSVSSNPPYLDYHGSSVPSRPSSRSRMGKITSLNGQTRRERMLNGDGEHERSTARSTERGNAEETGE</sequence>
<reference evidence="2 3" key="2">
    <citation type="submission" date="2018-11" db="EMBL/GenBank/DDBJ databases">
        <authorList>
            <consortium name="Pathogen Informatics"/>
        </authorList>
    </citation>
    <scope>NUCLEOTIDE SEQUENCE [LARGE SCALE GENOMIC DNA]</scope>
    <source>
        <strain evidence="2 3">Egypt</strain>
    </source>
</reference>
<feature type="compositionally biased region" description="Basic and acidic residues" evidence="1">
    <location>
        <begin position="232"/>
        <end position="262"/>
    </location>
</feature>
<evidence type="ECO:0000256" key="1">
    <source>
        <dbReference type="SAM" id="MobiDB-lite"/>
    </source>
</evidence>
<feature type="compositionally biased region" description="Polar residues" evidence="1">
    <location>
        <begin position="58"/>
        <end position="80"/>
    </location>
</feature>
<feature type="region of interest" description="Disordered" evidence="1">
    <location>
        <begin position="26"/>
        <end position="80"/>
    </location>
</feature>
<feature type="compositionally biased region" description="Low complexity" evidence="1">
    <location>
        <begin position="210"/>
        <end position="220"/>
    </location>
</feature>
<evidence type="ECO:0000313" key="2">
    <source>
        <dbReference type="EMBL" id="VDP91644.1"/>
    </source>
</evidence>
<organism evidence="4">
    <name type="scientific">Echinostoma caproni</name>
    <dbReference type="NCBI Taxonomy" id="27848"/>
    <lineage>
        <taxon>Eukaryota</taxon>
        <taxon>Metazoa</taxon>
        <taxon>Spiralia</taxon>
        <taxon>Lophotrochozoa</taxon>
        <taxon>Platyhelminthes</taxon>
        <taxon>Trematoda</taxon>
        <taxon>Digenea</taxon>
        <taxon>Plagiorchiida</taxon>
        <taxon>Echinostomata</taxon>
        <taxon>Echinostomatoidea</taxon>
        <taxon>Echinostomatidae</taxon>
        <taxon>Echinostoma</taxon>
    </lineage>
</organism>
<reference evidence="4" key="1">
    <citation type="submission" date="2016-06" db="UniProtKB">
        <authorList>
            <consortium name="WormBaseParasite"/>
        </authorList>
    </citation>
    <scope>IDENTIFICATION</scope>
</reference>
<dbReference type="EMBL" id="UZAN01057406">
    <property type="protein sequence ID" value="VDP91644.1"/>
    <property type="molecule type" value="Genomic_DNA"/>
</dbReference>
<evidence type="ECO:0000313" key="3">
    <source>
        <dbReference type="Proteomes" id="UP000272942"/>
    </source>
</evidence>